<dbReference type="Proteomes" id="UP000249748">
    <property type="component" value="Unassembled WGS sequence"/>
</dbReference>
<name>A0ACD1I931_9EURO</name>
<evidence type="ECO:0000313" key="1">
    <source>
        <dbReference type="EMBL" id="RAK87074.1"/>
    </source>
</evidence>
<reference evidence="1" key="1">
    <citation type="submission" date="2018-02" db="EMBL/GenBank/DDBJ databases">
        <title>The genomes of Aspergillus section Nigri reveals drivers in fungal speciation.</title>
        <authorList>
            <consortium name="DOE Joint Genome Institute"/>
            <person name="Vesth T.C."/>
            <person name="Nybo J."/>
            <person name="Theobald S."/>
            <person name="Brandl J."/>
            <person name="Frisvad J.C."/>
            <person name="Nielsen K.F."/>
            <person name="Lyhne E.K."/>
            <person name="Kogle M.E."/>
            <person name="Kuo A."/>
            <person name="Riley R."/>
            <person name="Clum A."/>
            <person name="Nolan M."/>
            <person name="Lipzen A."/>
            <person name="Salamov A."/>
            <person name="Henrissat B."/>
            <person name="Wiebenga A."/>
            <person name="De vries R.P."/>
            <person name="Grigoriev I.V."/>
            <person name="Mortensen U.H."/>
            <person name="Andersen M.R."/>
            <person name="Baker S.E."/>
        </authorList>
    </citation>
    <scope>NUCLEOTIDE SEQUENCE</scope>
    <source>
        <strain evidence="1">CBS 115574</strain>
    </source>
</reference>
<gene>
    <name evidence="1" type="ORF">BO79DRAFT_31490</name>
</gene>
<keyword evidence="2" id="KW-1185">Reference proteome</keyword>
<dbReference type="EMBL" id="KZ824556">
    <property type="protein sequence ID" value="RAK87074.1"/>
    <property type="molecule type" value="Genomic_DNA"/>
</dbReference>
<sequence>MFGFGFCLGAFFDGLAVMTALISCILFFFYPQISPREVALTSYDPMRHMMIQHTADEIPLVVYNMLHPRISFHTYWTITFLTQLHLVVPSTNTNTQVPVSLPLLPNQDWCLLTNLHPIEDTNHRQNSQTTTFEQ</sequence>
<proteinExistence type="predicted"/>
<protein>
    <submittedName>
        <fullName evidence="1">Uncharacterized protein</fullName>
    </submittedName>
</protein>
<organism evidence="1 2">
    <name type="scientific">Aspergillus costaricaensis CBS 115574</name>
    <dbReference type="NCBI Taxonomy" id="1448317"/>
    <lineage>
        <taxon>Eukaryota</taxon>
        <taxon>Fungi</taxon>
        <taxon>Dikarya</taxon>
        <taxon>Ascomycota</taxon>
        <taxon>Pezizomycotina</taxon>
        <taxon>Eurotiomycetes</taxon>
        <taxon>Eurotiomycetidae</taxon>
        <taxon>Eurotiales</taxon>
        <taxon>Aspergillaceae</taxon>
        <taxon>Aspergillus</taxon>
        <taxon>Aspergillus subgen. Circumdati</taxon>
    </lineage>
</organism>
<accession>A0ACD1I931</accession>
<evidence type="ECO:0000313" key="2">
    <source>
        <dbReference type="Proteomes" id="UP000249748"/>
    </source>
</evidence>